<protein>
    <submittedName>
        <fullName evidence="8">Acetyl-CoA acetyltransferase</fullName>
    </submittedName>
</protein>
<feature type="active site" description="Proton acceptor" evidence="4">
    <location>
        <position position="353"/>
    </location>
</feature>
<dbReference type="GO" id="GO:0044281">
    <property type="term" value="P:small molecule metabolic process"/>
    <property type="evidence" value="ECO:0007669"/>
    <property type="project" value="UniProtKB-ARBA"/>
</dbReference>
<dbReference type="SUPFAM" id="SSF53901">
    <property type="entry name" value="Thiolase-like"/>
    <property type="match status" value="2"/>
</dbReference>
<gene>
    <name evidence="8" type="ORF">GCM10011496_23960</name>
</gene>
<name>A0A916SIA8_9BURK</name>
<dbReference type="InterPro" id="IPR002155">
    <property type="entry name" value="Thiolase"/>
</dbReference>
<keyword evidence="3 5" id="KW-0012">Acyltransferase</keyword>
<dbReference type="InterPro" id="IPR016039">
    <property type="entry name" value="Thiolase-like"/>
</dbReference>
<evidence type="ECO:0000256" key="5">
    <source>
        <dbReference type="RuleBase" id="RU003557"/>
    </source>
</evidence>
<sequence>MSTSTTDPIVILGAARTPMGAFQGDFSSLSAHDLGGAAIKAAIERSGIAPEKVDEVLFGNCLMAGQGQAPARQAGFKGGLPASAGAVTLSKMCGSGMEATLLAHDQLLVGSRDVMVAGGMESMTNAPHLLLKGRSGVRIGHDRIFDHMMLDGLEDAYEPGRAMGTFGEQCADKYKFTREAQDAFATTSVNRAKAATESGAFKAEITPVTVKGRGGETVISIDEGPGKVKLDKIPTLKPAFRKDGTITAASSSSINDGAAALVLARASTAKELGAEPIARIVGHATFAQEPEWFTTAPVGAVNKLLKKIGWSVKDVDLWEVNEAFAVVPMAAMKELGISHDIVNVNGGACALGHPIGASGARIIVTLIHALQARGLKKGVATLCIGGGEGTALALELL</sequence>
<dbReference type="Pfam" id="PF00108">
    <property type="entry name" value="Thiolase_N"/>
    <property type="match status" value="1"/>
</dbReference>
<comment type="similarity">
    <text evidence="1 5">Belongs to the thiolase-like superfamily. Thiolase family.</text>
</comment>
<dbReference type="Gene3D" id="3.40.47.10">
    <property type="match status" value="2"/>
</dbReference>
<evidence type="ECO:0000256" key="2">
    <source>
        <dbReference type="ARBA" id="ARBA00022679"/>
    </source>
</evidence>
<dbReference type="AlphaFoldDB" id="A0A916SIA8"/>
<feature type="domain" description="Thiolase C-terminal" evidence="7">
    <location>
        <begin position="275"/>
        <end position="395"/>
    </location>
</feature>
<evidence type="ECO:0000259" key="7">
    <source>
        <dbReference type="Pfam" id="PF02803"/>
    </source>
</evidence>
<evidence type="ECO:0000259" key="6">
    <source>
        <dbReference type="Pfam" id="PF00108"/>
    </source>
</evidence>
<dbReference type="NCBIfam" id="TIGR01930">
    <property type="entry name" value="AcCoA-C-Actrans"/>
    <property type="match status" value="1"/>
</dbReference>
<dbReference type="Pfam" id="PF02803">
    <property type="entry name" value="Thiolase_C"/>
    <property type="match status" value="1"/>
</dbReference>
<dbReference type="PANTHER" id="PTHR18919">
    <property type="entry name" value="ACETYL-COA C-ACYLTRANSFERASE"/>
    <property type="match status" value="1"/>
</dbReference>
<feature type="active site" description="Proton acceptor" evidence="4">
    <location>
        <position position="383"/>
    </location>
</feature>
<reference evidence="8" key="2">
    <citation type="submission" date="2020-09" db="EMBL/GenBank/DDBJ databases">
        <authorList>
            <person name="Sun Q."/>
            <person name="Zhou Y."/>
        </authorList>
    </citation>
    <scope>NUCLEOTIDE SEQUENCE</scope>
    <source>
        <strain evidence="8">CGMCC 1.15322</strain>
    </source>
</reference>
<evidence type="ECO:0000256" key="1">
    <source>
        <dbReference type="ARBA" id="ARBA00010982"/>
    </source>
</evidence>
<dbReference type="GO" id="GO:0003988">
    <property type="term" value="F:acetyl-CoA C-acyltransferase activity"/>
    <property type="evidence" value="ECO:0007669"/>
    <property type="project" value="UniProtKB-ARBA"/>
</dbReference>
<evidence type="ECO:0000256" key="4">
    <source>
        <dbReference type="PIRSR" id="PIRSR000429-1"/>
    </source>
</evidence>
<accession>A0A916SIA8</accession>
<dbReference type="InterPro" id="IPR020616">
    <property type="entry name" value="Thiolase_N"/>
</dbReference>
<organism evidence="8 9">
    <name type="scientific">Polaromonas eurypsychrophila</name>
    <dbReference type="NCBI Taxonomy" id="1614635"/>
    <lineage>
        <taxon>Bacteria</taxon>
        <taxon>Pseudomonadati</taxon>
        <taxon>Pseudomonadota</taxon>
        <taxon>Betaproteobacteria</taxon>
        <taxon>Burkholderiales</taxon>
        <taxon>Comamonadaceae</taxon>
        <taxon>Polaromonas</taxon>
    </lineage>
</organism>
<dbReference type="InterPro" id="IPR020617">
    <property type="entry name" value="Thiolase_C"/>
</dbReference>
<dbReference type="Proteomes" id="UP000620596">
    <property type="component" value="Unassembled WGS sequence"/>
</dbReference>
<keyword evidence="2 5" id="KW-0808">Transferase</keyword>
<evidence type="ECO:0000256" key="3">
    <source>
        <dbReference type="ARBA" id="ARBA00023315"/>
    </source>
</evidence>
<feature type="domain" description="Thiolase N-terminal" evidence="6">
    <location>
        <begin position="9"/>
        <end position="266"/>
    </location>
</feature>
<dbReference type="RefSeq" id="WP_188708751.1">
    <property type="nucleotide sequence ID" value="NZ_BMIG01000008.1"/>
</dbReference>
<evidence type="ECO:0000313" key="8">
    <source>
        <dbReference type="EMBL" id="GGB02233.1"/>
    </source>
</evidence>
<feature type="active site" description="Acyl-thioester intermediate" evidence="4">
    <location>
        <position position="93"/>
    </location>
</feature>
<dbReference type="FunFam" id="3.40.47.10:FF:000010">
    <property type="entry name" value="Acetyl-CoA acetyltransferase (Thiolase)"/>
    <property type="match status" value="1"/>
</dbReference>
<reference evidence="8" key="1">
    <citation type="journal article" date="2014" name="Int. J. Syst. Evol. Microbiol.">
        <title>Complete genome sequence of Corynebacterium casei LMG S-19264T (=DSM 44701T), isolated from a smear-ripened cheese.</title>
        <authorList>
            <consortium name="US DOE Joint Genome Institute (JGI-PGF)"/>
            <person name="Walter F."/>
            <person name="Albersmeier A."/>
            <person name="Kalinowski J."/>
            <person name="Ruckert C."/>
        </authorList>
    </citation>
    <scope>NUCLEOTIDE SEQUENCE</scope>
    <source>
        <strain evidence="8">CGMCC 1.15322</strain>
    </source>
</reference>
<keyword evidence="9" id="KW-1185">Reference proteome</keyword>
<proteinExistence type="inferred from homology"/>
<dbReference type="InterPro" id="IPR020610">
    <property type="entry name" value="Thiolase_AS"/>
</dbReference>
<comment type="caution">
    <text evidence="8">The sequence shown here is derived from an EMBL/GenBank/DDBJ whole genome shotgun (WGS) entry which is preliminary data.</text>
</comment>
<dbReference type="PROSITE" id="PS00099">
    <property type="entry name" value="THIOLASE_3"/>
    <property type="match status" value="1"/>
</dbReference>
<dbReference type="PIRSF" id="PIRSF000429">
    <property type="entry name" value="Ac-CoA_Ac_transf"/>
    <property type="match status" value="1"/>
</dbReference>
<evidence type="ECO:0000313" key="9">
    <source>
        <dbReference type="Proteomes" id="UP000620596"/>
    </source>
</evidence>
<dbReference type="EMBL" id="BMIG01000008">
    <property type="protein sequence ID" value="GGB02233.1"/>
    <property type="molecule type" value="Genomic_DNA"/>
</dbReference>
<dbReference type="PANTHER" id="PTHR18919:SF138">
    <property type="entry name" value="ACETYL-COA C-ACETYLTRANSFERASE"/>
    <property type="match status" value="1"/>
</dbReference>
<dbReference type="CDD" id="cd00751">
    <property type="entry name" value="thiolase"/>
    <property type="match status" value="1"/>
</dbReference>